<dbReference type="InterPro" id="IPR000073">
    <property type="entry name" value="AB_hydrolase_1"/>
</dbReference>
<dbReference type="Proteomes" id="UP000582659">
    <property type="component" value="Unassembled WGS sequence"/>
</dbReference>
<dbReference type="eggNOG" id="KOG1553">
    <property type="taxonomic scope" value="Eukaryota"/>
</dbReference>
<dbReference type="WBParaSite" id="BXY_0458100.1">
    <property type="protein sequence ID" value="BXY_0458100.1"/>
    <property type="gene ID" value="BXY_0458100"/>
</dbReference>
<dbReference type="SUPFAM" id="SSF53474">
    <property type="entry name" value="alpha/beta-Hydrolases"/>
    <property type="match status" value="1"/>
</dbReference>
<gene>
    <name evidence="3" type="ORF">BXYJ_LOCUS5814</name>
</gene>
<dbReference type="Proteomes" id="UP000659654">
    <property type="component" value="Unassembled WGS sequence"/>
</dbReference>
<dbReference type="OrthoDB" id="6412627at2759"/>
<dbReference type="PANTHER" id="PTHR12277:SF72">
    <property type="entry name" value="BAT5L PROTEIN"/>
    <property type="match status" value="1"/>
</dbReference>
<reference evidence="4" key="2">
    <citation type="submission" date="2020-08" db="EMBL/GenBank/DDBJ databases">
        <authorList>
            <person name="Kikuchi T."/>
        </authorList>
    </citation>
    <scope>NUCLEOTIDE SEQUENCE</scope>
    <source>
        <strain evidence="3">Ka4C1</strain>
    </source>
</reference>
<dbReference type="GO" id="GO:0047372">
    <property type="term" value="F:monoacylglycerol lipase activity"/>
    <property type="evidence" value="ECO:0007669"/>
    <property type="project" value="TreeGrafter"/>
</dbReference>
<dbReference type="Pfam" id="PF22990">
    <property type="entry name" value="ABHD16_N"/>
    <property type="match status" value="1"/>
</dbReference>
<dbReference type="EMBL" id="CAJFDI010000003">
    <property type="protein sequence ID" value="CAD5219709.1"/>
    <property type="molecule type" value="Genomic_DNA"/>
</dbReference>
<organism evidence="5 7">
    <name type="scientific">Bursaphelenchus xylophilus</name>
    <name type="common">Pinewood nematode worm</name>
    <name type="synonym">Aphelenchoides xylophilus</name>
    <dbReference type="NCBI Taxonomy" id="6326"/>
    <lineage>
        <taxon>Eukaryota</taxon>
        <taxon>Metazoa</taxon>
        <taxon>Ecdysozoa</taxon>
        <taxon>Nematoda</taxon>
        <taxon>Chromadorea</taxon>
        <taxon>Rhabditida</taxon>
        <taxon>Tylenchina</taxon>
        <taxon>Tylenchomorpha</taxon>
        <taxon>Aphelenchoidea</taxon>
        <taxon>Aphelenchoididae</taxon>
        <taxon>Bursaphelenchus</taxon>
    </lineage>
</organism>
<dbReference type="Proteomes" id="UP000095284">
    <property type="component" value="Unplaced"/>
</dbReference>
<dbReference type="PANTHER" id="PTHR12277">
    <property type="entry name" value="ALPHA/BETA HYDROLASE DOMAIN-CONTAINING PROTEIN"/>
    <property type="match status" value="1"/>
</dbReference>
<proteinExistence type="predicted"/>
<feature type="domain" description="AB hydrolase-1" evidence="1">
    <location>
        <begin position="243"/>
        <end position="388"/>
    </location>
</feature>
<dbReference type="GO" id="GO:0052651">
    <property type="term" value="P:monoacylglycerol catabolic process"/>
    <property type="evidence" value="ECO:0007669"/>
    <property type="project" value="TreeGrafter"/>
</dbReference>
<dbReference type="AlphaFoldDB" id="A0A1I7RV20"/>
<dbReference type="InterPro" id="IPR029058">
    <property type="entry name" value="AB_hydrolase_fold"/>
</dbReference>
<dbReference type="GO" id="GO:0004620">
    <property type="term" value="F:phospholipase activity"/>
    <property type="evidence" value="ECO:0007669"/>
    <property type="project" value="TreeGrafter"/>
</dbReference>
<sequence length="515" mass="59142">MDHFWGLVNGPEIYATLRPKAPYQPNMMERLGGMMIYTSQLTRAIGWVTSPFWLYYLIFRMEMTTSRALNWTHFIVTFHSIAYGLRTAGRLYNPTYRQYLAYYCKANDRAVGEKMLEQYDFEITPSTPAAFQAEKSRDYWYLENKVDLPGVPDHHLHHLRLIAKLCVHTFGRRMLYPGSVGILKTLLSETIRQNRLQLILDLGGKREQIKTVDGNIIDTMLFDRRGPFPEAPLIICSDGNAGFYETGIARTPVQMDFSVLGWNPPGFAESTGTPYPDQILNAMDAVIQFALSKGFQLENIILFGWSIGGFPTTWAAANYPQVRGLILDATFDDVMPLALTHMPAFAENVVKVAIREQFNLNVAVQLAKYAGPVRIIRRYNDEVITTYQGPDSIRMRRENRGNHLLAKFFQGRFPDFVTDNEDYNAVLEYVNSTPHDQRRMVRDALVSIEDKSYTEAAKEPNTQHHVLHLLSYLHFFDVPSNHTTPLSQNEFNLPIQVSLEPFDDFKRLCRERINA</sequence>
<evidence type="ECO:0000313" key="3">
    <source>
        <dbReference type="EMBL" id="CAD5219709.1"/>
    </source>
</evidence>
<dbReference type="GO" id="GO:0006660">
    <property type="term" value="P:phosphatidylserine catabolic process"/>
    <property type="evidence" value="ECO:0007669"/>
    <property type="project" value="TreeGrafter"/>
</dbReference>
<dbReference type="EMBL" id="CAJFCV020000003">
    <property type="protein sequence ID" value="CAG9105196.1"/>
    <property type="molecule type" value="Genomic_DNA"/>
</dbReference>
<reference evidence="7" key="1">
    <citation type="submission" date="2016-11" db="UniProtKB">
        <authorList>
            <consortium name="WormBaseParasite"/>
        </authorList>
    </citation>
    <scope>IDENTIFICATION</scope>
</reference>
<evidence type="ECO:0000313" key="5">
    <source>
        <dbReference type="Proteomes" id="UP000095284"/>
    </source>
</evidence>
<protein>
    <submittedName>
        <fullName evidence="3">(pine wood nematode) hypothetical protein</fullName>
    </submittedName>
    <submittedName>
        <fullName evidence="7">AB hydrolase-1 domain-containing protein</fullName>
    </submittedName>
</protein>
<dbReference type="Gene3D" id="3.40.50.1820">
    <property type="entry name" value="alpha/beta hydrolase"/>
    <property type="match status" value="1"/>
</dbReference>
<evidence type="ECO:0000259" key="1">
    <source>
        <dbReference type="Pfam" id="PF00561"/>
    </source>
</evidence>
<dbReference type="Pfam" id="PF00561">
    <property type="entry name" value="Abhydrolase_1"/>
    <property type="match status" value="1"/>
</dbReference>
<feature type="domain" description="Phosphatidylserine Lipase ABHD16 N-terminal" evidence="2">
    <location>
        <begin position="3"/>
        <end position="122"/>
    </location>
</feature>
<evidence type="ECO:0000313" key="6">
    <source>
        <dbReference type="Proteomes" id="UP000659654"/>
    </source>
</evidence>
<evidence type="ECO:0000313" key="7">
    <source>
        <dbReference type="WBParaSite" id="BXY_0458100.1"/>
    </source>
</evidence>
<name>A0A1I7RV20_BURXY</name>
<evidence type="ECO:0000313" key="4">
    <source>
        <dbReference type="EMBL" id="CAG9105196.1"/>
    </source>
</evidence>
<dbReference type="SMR" id="A0A1I7RV20"/>
<dbReference type="InterPro" id="IPR054518">
    <property type="entry name" value="ABHD16_N"/>
</dbReference>
<dbReference type="GO" id="GO:0012505">
    <property type="term" value="C:endomembrane system"/>
    <property type="evidence" value="ECO:0007669"/>
    <property type="project" value="TreeGrafter"/>
</dbReference>
<accession>A0A1I7RV20</accession>
<keyword evidence="6" id="KW-1185">Reference proteome</keyword>
<evidence type="ECO:0000259" key="2">
    <source>
        <dbReference type="Pfam" id="PF22990"/>
    </source>
</evidence>